<dbReference type="AlphaFoldDB" id="S4PI50"/>
<evidence type="ECO:0000259" key="13">
    <source>
        <dbReference type="PROSITE" id="PS50950"/>
    </source>
</evidence>
<keyword evidence="8 12" id="KW-0238">DNA-binding</keyword>
<evidence type="ECO:0000256" key="1">
    <source>
        <dbReference type="ARBA" id="ARBA00004642"/>
    </source>
</evidence>
<evidence type="ECO:0000256" key="7">
    <source>
        <dbReference type="ARBA" id="ARBA00023054"/>
    </source>
</evidence>
<sequence length="241" mass="28276">MVQTCYICKWRADREPRRSFHKFPFVEAEKQKWLDVIGKSNVSLGKRTSVCSIHFERSCFRYGLVNGRELLRQGSVPTLQLTRPPEVDPYEDLYNMHQVHDIEIKIEPEDWEVSGYGEAEMNTDVPNTDQVPASQESVHHLMKTETDVQNSDVTKKVIAIEVPQAPNIKTTAARNKQNSVKPVKMDFSNRKEFLKKQSLVRMLVERLRRDHVKLKNYIQTLEERQKTVKRRRKKKIEVTVE</sequence>
<keyword evidence="3" id="KW-0479">Metal-binding</keyword>
<dbReference type="GO" id="GO:0043565">
    <property type="term" value="F:sequence-specific DNA binding"/>
    <property type="evidence" value="ECO:0007669"/>
    <property type="project" value="InterPro"/>
</dbReference>
<dbReference type="InterPro" id="IPR038441">
    <property type="entry name" value="THAP_Znf_sf"/>
</dbReference>
<name>S4PI50_9NEOP</name>
<keyword evidence="6" id="KW-0805">Transcription regulation</keyword>
<dbReference type="InterPro" id="IPR026516">
    <property type="entry name" value="THAP1/10"/>
</dbReference>
<keyword evidence="11" id="KW-0131">Cell cycle</keyword>
<keyword evidence="7" id="KW-0175">Coiled coil</keyword>
<dbReference type="SMART" id="SM00692">
    <property type="entry name" value="DM3"/>
    <property type="match status" value="1"/>
</dbReference>
<dbReference type="SMART" id="SM00980">
    <property type="entry name" value="THAP"/>
    <property type="match status" value="1"/>
</dbReference>
<comment type="subcellular location">
    <subcellularLocation>
        <location evidence="1">Nucleus</location>
        <location evidence="1">Nucleoplasm</location>
    </subcellularLocation>
</comment>
<evidence type="ECO:0000256" key="5">
    <source>
        <dbReference type="ARBA" id="ARBA00022833"/>
    </source>
</evidence>
<keyword evidence="10" id="KW-0539">Nucleus</keyword>
<dbReference type="GeneID" id="120635611"/>
<evidence type="ECO:0000256" key="6">
    <source>
        <dbReference type="ARBA" id="ARBA00023015"/>
    </source>
</evidence>
<evidence type="ECO:0000313" key="14">
    <source>
        <dbReference type="EMBL" id="JAA87020.1"/>
    </source>
</evidence>
<dbReference type="PROSITE" id="PS50950">
    <property type="entry name" value="ZF_THAP"/>
    <property type="match status" value="1"/>
</dbReference>
<reference evidence="14" key="2">
    <citation type="submission" date="2013-05" db="EMBL/GenBank/DDBJ databases">
        <authorList>
            <person name="Carter J.-M."/>
            <person name="Baker S.C."/>
            <person name="Pink R."/>
            <person name="Carter D.R.F."/>
            <person name="Collins A."/>
            <person name="Tomlin J."/>
            <person name="Gibbs M."/>
            <person name="Breuker C.J."/>
        </authorList>
    </citation>
    <scope>NUCLEOTIDE SEQUENCE</scope>
    <source>
        <tissue evidence="14">Ovary</tissue>
    </source>
</reference>
<evidence type="ECO:0000256" key="8">
    <source>
        <dbReference type="ARBA" id="ARBA00023125"/>
    </source>
</evidence>
<dbReference type="GO" id="GO:0008270">
    <property type="term" value="F:zinc ion binding"/>
    <property type="evidence" value="ECO:0007669"/>
    <property type="project" value="UniProtKB-KW"/>
</dbReference>
<evidence type="ECO:0000256" key="12">
    <source>
        <dbReference type="PROSITE-ProRule" id="PRU00309"/>
    </source>
</evidence>
<dbReference type="GO" id="GO:0005654">
    <property type="term" value="C:nucleoplasm"/>
    <property type="evidence" value="ECO:0007669"/>
    <property type="project" value="UniProtKB-SubCell"/>
</dbReference>
<feature type="domain" description="THAP-type" evidence="13">
    <location>
        <begin position="1"/>
        <end position="80"/>
    </location>
</feature>
<dbReference type="PANTHER" id="PTHR46600:SF1">
    <property type="entry name" value="THAP DOMAIN-CONTAINING PROTEIN 1"/>
    <property type="match status" value="1"/>
</dbReference>
<dbReference type="Gene3D" id="6.20.210.20">
    <property type="entry name" value="THAP domain"/>
    <property type="match status" value="1"/>
</dbReference>
<evidence type="ECO:0000256" key="9">
    <source>
        <dbReference type="ARBA" id="ARBA00023163"/>
    </source>
</evidence>
<keyword evidence="5" id="KW-0862">Zinc</keyword>
<dbReference type="InterPro" id="IPR006612">
    <property type="entry name" value="THAP_Znf"/>
</dbReference>
<dbReference type="EMBL" id="GAIX01005540">
    <property type="protein sequence ID" value="JAA87020.1"/>
    <property type="molecule type" value="Transcribed_RNA"/>
</dbReference>
<evidence type="ECO:0000256" key="2">
    <source>
        <dbReference type="ARBA" id="ARBA00006177"/>
    </source>
</evidence>
<keyword evidence="9" id="KW-0804">Transcription</keyword>
<comment type="similarity">
    <text evidence="2">Belongs to the THAP1 family.</text>
</comment>
<keyword evidence="4 12" id="KW-0863">Zinc-finger</keyword>
<dbReference type="Pfam" id="PF05485">
    <property type="entry name" value="THAP"/>
    <property type="match status" value="1"/>
</dbReference>
<evidence type="ECO:0000256" key="11">
    <source>
        <dbReference type="ARBA" id="ARBA00023306"/>
    </source>
</evidence>
<organism evidence="14">
    <name type="scientific">Pararge aegeria</name>
    <name type="common">speckled wood butterfly</name>
    <dbReference type="NCBI Taxonomy" id="116150"/>
    <lineage>
        <taxon>Eukaryota</taxon>
        <taxon>Metazoa</taxon>
        <taxon>Ecdysozoa</taxon>
        <taxon>Arthropoda</taxon>
        <taxon>Hexapoda</taxon>
        <taxon>Insecta</taxon>
        <taxon>Pterygota</taxon>
        <taxon>Neoptera</taxon>
        <taxon>Endopterygota</taxon>
        <taxon>Lepidoptera</taxon>
        <taxon>Glossata</taxon>
        <taxon>Ditrysia</taxon>
        <taxon>Papilionoidea</taxon>
        <taxon>Nymphalidae</taxon>
        <taxon>Satyrinae</taxon>
        <taxon>Satyrini</taxon>
        <taxon>Parargina</taxon>
        <taxon>Pararge</taxon>
    </lineage>
</organism>
<protein>
    <submittedName>
        <fullName evidence="14">THAP domain-containing protein 1</fullName>
    </submittedName>
</protein>
<evidence type="ECO:0000256" key="4">
    <source>
        <dbReference type="ARBA" id="ARBA00022771"/>
    </source>
</evidence>
<accession>S4PI50</accession>
<dbReference type="PANTHER" id="PTHR46600">
    <property type="entry name" value="THAP DOMAIN-CONTAINING"/>
    <property type="match status" value="1"/>
</dbReference>
<evidence type="ECO:0000256" key="10">
    <source>
        <dbReference type="ARBA" id="ARBA00023242"/>
    </source>
</evidence>
<dbReference type="RefSeq" id="XP_039762562.1">
    <property type="nucleotide sequence ID" value="XM_039906628.1"/>
</dbReference>
<dbReference type="SUPFAM" id="SSF57716">
    <property type="entry name" value="Glucocorticoid receptor-like (DNA-binding domain)"/>
    <property type="match status" value="1"/>
</dbReference>
<reference evidence="14" key="1">
    <citation type="journal article" date="2013" name="BMC Genomics">
        <title>Unscrambling butterfly oogenesis.</title>
        <authorList>
            <person name="Carter J.M."/>
            <person name="Baker S.C."/>
            <person name="Pink R."/>
            <person name="Carter D.R."/>
            <person name="Collins A."/>
            <person name="Tomlin J."/>
            <person name="Gibbs M."/>
            <person name="Breuker C.J."/>
        </authorList>
    </citation>
    <scope>NUCLEOTIDE SEQUENCE</scope>
    <source>
        <tissue evidence="14">Ovary</tissue>
    </source>
</reference>
<evidence type="ECO:0000256" key="3">
    <source>
        <dbReference type="ARBA" id="ARBA00022723"/>
    </source>
</evidence>
<proteinExistence type="inferred from homology"/>